<evidence type="ECO:0000256" key="1">
    <source>
        <dbReference type="SAM" id="MobiDB-lite"/>
    </source>
</evidence>
<dbReference type="OMA" id="NDIMTTH"/>
<feature type="compositionally biased region" description="Basic and acidic residues" evidence="1">
    <location>
        <begin position="481"/>
        <end position="490"/>
    </location>
</feature>
<dbReference type="AlphaFoldDB" id="A0A9W2ZIC5"/>
<proteinExistence type="predicted"/>
<evidence type="ECO:0000313" key="2">
    <source>
        <dbReference type="Proteomes" id="UP001165740"/>
    </source>
</evidence>
<gene>
    <name evidence="3" type="primary">LOC106072753</name>
</gene>
<evidence type="ECO:0000313" key="3">
    <source>
        <dbReference type="RefSeq" id="XP_055874746.1"/>
    </source>
</evidence>
<reference evidence="3" key="1">
    <citation type="submission" date="2025-08" db="UniProtKB">
        <authorList>
            <consortium name="RefSeq"/>
        </authorList>
    </citation>
    <scope>IDENTIFICATION</scope>
</reference>
<accession>A0A9W2ZIC5</accession>
<dbReference type="GeneID" id="106072753"/>
<feature type="compositionally biased region" description="Polar residues" evidence="1">
    <location>
        <begin position="453"/>
        <end position="473"/>
    </location>
</feature>
<keyword evidence="2" id="KW-1185">Reference proteome</keyword>
<dbReference type="OrthoDB" id="5373426at2759"/>
<dbReference type="RefSeq" id="XP_055874746.1">
    <property type="nucleotide sequence ID" value="XM_056018771.1"/>
</dbReference>
<protein>
    <submittedName>
        <fullName evidence="3">Uncharacterized protein LOC106072753 isoform X1</fullName>
    </submittedName>
</protein>
<dbReference type="Proteomes" id="UP001165740">
    <property type="component" value="Chromosome 2"/>
</dbReference>
<feature type="region of interest" description="Disordered" evidence="1">
    <location>
        <begin position="453"/>
        <end position="490"/>
    </location>
</feature>
<name>A0A9W2ZIC5_BIOGL</name>
<sequence>MNVFLMSRSRTSSLSRVRMLSASLSSLIRAKRSVLLLACVSTLVLYTFYNNIASWSLSQTRTRAETEELLEGEFKSCPNVISRMVVGHWLKNKDYSKKEMTLVDDALRKTLRHNKISGVLERKDKRCGNVDLEGNHYYRALCEPEGETPCCFSYTCVNKTIDQCQGPWALDVRQVFQAEFATWIPDDPTCKMLDLRSEKQICQVLDNVTIYFVGESLTRMLYMSLLGLLRDQKYETHILIDNSTTDRGCHVYLRYSPPCKPFIMRDSVECNGKTRLRFKEALRPSDVSEVLRQLKELSGIPNTFYVSGFGFHDRFKADPVISKVFNPIFQELAKSAWPKFIWLATHMPTILQTTTSYMQQPTEILAYNAALKTVLSAHKVPVMDWTQLTANVMGIDNLHYGKGVNDVKAVILLNLLLELRHNSTWMLEKQIPDNVTAQSPRETSKLKINASKHANISSNTQKKQQPKYNNHLNSAHIHTYKYPEKKITTR</sequence>
<organism evidence="2 3">
    <name type="scientific">Biomphalaria glabrata</name>
    <name type="common">Bloodfluke planorb</name>
    <name type="synonym">Freshwater snail</name>
    <dbReference type="NCBI Taxonomy" id="6526"/>
    <lineage>
        <taxon>Eukaryota</taxon>
        <taxon>Metazoa</taxon>
        <taxon>Spiralia</taxon>
        <taxon>Lophotrochozoa</taxon>
        <taxon>Mollusca</taxon>
        <taxon>Gastropoda</taxon>
        <taxon>Heterobranchia</taxon>
        <taxon>Euthyneura</taxon>
        <taxon>Panpulmonata</taxon>
        <taxon>Hygrophila</taxon>
        <taxon>Lymnaeoidea</taxon>
        <taxon>Planorbidae</taxon>
        <taxon>Biomphalaria</taxon>
    </lineage>
</organism>